<dbReference type="Proteomes" id="UP000256269">
    <property type="component" value="Unassembled WGS sequence"/>
</dbReference>
<dbReference type="EMBL" id="QUNO01000041">
    <property type="protein sequence ID" value="REH17900.1"/>
    <property type="molecule type" value="Genomic_DNA"/>
</dbReference>
<sequence>MSAVIGKVGRRAVLASALAVAAVAGTMVSAIPAGAATASTSHNLMLMGTGGFDYVQIVSPGADTPNGCVQVITGKWVSANFLVTEGQEYSFQALRFDDPKAGPPCGGGGTYLGPSVDSPLTISHVSTQNYWETIRLG</sequence>
<feature type="signal peptide" evidence="1">
    <location>
        <begin position="1"/>
        <end position="35"/>
    </location>
</feature>
<feature type="chain" id="PRO_5017623589" evidence="1">
    <location>
        <begin position="36"/>
        <end position="137"/>
    </location>
</feature>
<evidence type="ECO:0000313" key="2">
    <source>
        <dbReference type="EMBL" id="REH17900.1"/>
    </source>
</evidence>
<keyword evidence="1" id="KW-0732">Signal</keyword>
<accession>A0A3E0G6R6</accession>
<evidence type="ECO:0000313" key="3">
    <source>
        <dbReference type="Proteomes" id="UP000256269"/>
    </source>
</evidence>
<keyword evidence="3" id="KW-1185">Reference proteome</keyword>
<evidence type="ECO:0000256" key="1">
    <source>
        <dbReference type="SAM" id="SignalP"/>
    </source>
</evidence>
<proteinExistence type="predicted"/>
<name>A0A3E0G6R6_9PSEU</name>
<reference evidence="2 3" key="1">
    <citation type="submission" date="2018-08" db="EMBL/GenBank/DDBJ databases">
        <title>Genomic Encyclopedia of Archaeal and Bacterial Type Strains, Phase II (KMG-II): from individual species to whole genera.</title>
        <authorList>
            <person name="Goeker M."/>
        </authorList>
    </citation>
    <scope>NUCLEOTIDE SEQUENCE [LARGE SCALE GENOMIC DNA]</scope>
    <source>
        <strain evidence="2 3">DSM 45791</strain>
    </source>
</reference>
<organism evidence="2 3">
    <name type="scientific">Kutzneria buriramensis</name>
    <dbReference type="NCBI Taxonomy" id="1045776"/>
    <lineage>
        <taxon>Bacteria</taxon>
        <taxon>Bacillati</taxon>
        <taxon>Actinomycetota</taxon>
        <taxon>Actinomycetes</taxon>
        <taxon>Pseudonocardiales</taxon>
        <taxon>Pseudonocardiaceae</taxon>
        <taxon>Kutzneria</taxon>
    </lineage>
</organism>
<gene>
    <name evidence="2" type="ORF">BCF44_14117</name>
</gene>
<protein>
    <submittedName>
        <fullName evidence="2">Uncharacterized protein</fullName>
    </submittedName>
</protein>
<comment type="caution">
    <text evidence="2">The sequence shown here is derived from an EMBL/GenBank/DDBJ whole genome shotgun (WGS) entry which is preliminary data.</text>
</comment>
<dbReference type="PROSITE" id="PS51318">
    <property type="entry name" value="TAT"/>
    <property type="match status" value="1"/>
</dbReference>
<dbReference type="AlphaFoldDB" id="A0A3E0G6R6"/>
<dbReference type="InterPro" id="IPR006311">
    <property type="entry name" value="TAT_signal"/>
</dbReference>